<accession>K1WTG2</accession>
<keyword evidence="2" id="KW-1185">Reference proteome</keyword>
<dbReference type="InterPro" id="IPR050951">
    <property type="entry name" value="Retrovirus_Pol_polyprotein"/>
</dbReference>
<dbReference type="PANTHER" id="PTHR37984">
    <property type="entry name" value="PROTEIN CBG26694"/>
    <property type="match status" value="1"/>
</dbReference>
<dbReference type="SUPFAM" id="SSF53098">
    <property type="entry name" value="Ribonuclease H-like"/>
    <property type="match status" value="1"/>
</dbReference>
<evidence type="ECO:0000313" key="1">
    <source>
        <dbReference type="EMBL" id="EKD20950.1"/>
    </source>
</evidence>
<proteinExistence type="predicted"/>
<dbReference type="EMBL" id="JH921428">
    <property type="protein sequence ID" value="EKD20950.1"/>
    <property type="molecule type" value="Genomic_DNA"/>
</dbReference>
<organism evidence="1 2">
    <name type="scientific">Marssonina brunnea f. sp. multigermtubi (strain MB_m1)</name>
    <name type="common">Marssonina leaf spot fungus</name>
    <dbReference type="NCBI Taxonomy" id="1072389"/>
    <lineage>
        <taxon>Eukaryota</taxon>
        <taxon>Fungi</taxon>
        <taxon>Dikarya</taxon>
        <taxon>Ascomycota</taxon>
        <taxon>Pezizomycotina</taxon>
        <taxon>Leotiomycetes</taxon>
        <taxon>Helotiales</taxon>
        <taxon>Drepanopezizaceae</taxon>
        <taxon>Drepanopeziza</taxon>
    </lineage>
</organism>
<dbReference type="Gene3D" id="3.30.70.270">
    <property type="match status" value="1"/>
</dbReference>
<dbReference type="SUPFAM" id="SSF56672">
    <property type="entry name" value="DNA/RNA polymerases"/>
    <property type="match status" value="1"/>
</dbReference>
<dbReference type="Gene3D" id="3.30.420.10">
    <property type="entry name" value="Ribonuclease H-like superfamily/Ribonuclease H"/>
    <property type="match status" value="1"/>
</dbReference>
<evidence type="ECO:0000313" key="2">
    <source>
        <dbReference type="Proteomes" id="UP000006753"/>
    </source>
</evidence>
<dbReference type="InParanoid" id="K1WTG2"/>
<sequence>MRILNDHGLQADIKKCEFNVYKTKFLGFVISFSQLCKPLNALTAKDTPFLFNSACKEAWDKLKAALQHAPILCHYDPYKQTPDALSRRDQDISPLEARQRAVRKQQLLPADKISSEVLRDIRPSIDVVDCSQHSFTLTPLSILDELAQFCSIDDSVTVVHSILVVLALVHDVPPPFLISKDVLLDEDPSDHTNMIAYDIDSYDIIDRVLQANADSPLLQDIRESKRLSADMVRYIANCKCAKMKAKRDKTLGLLVPLLILARANQHLTMDFTELPLDEEGHDFSLVRYFGNPDSIVFDRGPQFILTFWRKLCRTVRTKVKLTTAYNLNVDGQTESLNGITPFQVANRYESRSSFDLVNLDPPSSATERLNRKEAIQVATRAQDAIKFAQSSIATQQDKIKRLADLRKRPVDWTVDDKV</sequence>
<dbReference type="HOGENOM" id="CLU_657348_0_0_1"/>
<dbReference type="PANTHER" id="PTHR37984:SF5">
    <property type="entry name" value="PROTEIN NYNRIN-LIKE"/>
    <property type="match status" value="1"/>
</dbReference>
<protein>
    <submittedName>
        <fullName evidence="1">Retrotransposon protein, putative, Ty3-gypsy subclass</fullName>
    </submittedName>
</protein>
<dbReference type="InterPro" id="IPR043128">
    <property type="entry name" value="Rev_trsase/Diguanyl_cyclase"/>
</dbReference>
<dbReference type="AlphaFoldDB" id="K1WTG2"/>
<dbReference type="Proteomes" id="UP000006753">
    <property type="component" value="Unassembled WGS sequence"/>
</dbReference>
<dbReference type="GO" id="GO:0003676">
    <property type="term" value="F:nucleic acid binding"/>
    <property type="evidence" value="ECO:0007669"/>
    <property type="project" value="InterPro"/>
</dbReference>
<dbReference type="InterPro" id="IPR036397">
    <property type="entry name" value="RNaseH_sf"/>
</dbReference>
<gene>
    <name evidence="1" type="ORF">MBM_00063</name>
</gene>
<dbReference type="InterPro" id="IPR012337">
    <property type="entry name" value="RNaseH-like_sf"/>
</dbReference>
<reference evidence="1 2" key="1">
    <citation type="journal article" date="2012" name="BMC Genomics">
        <title>Sequencing the genome of Marssonina brunnea reveals fungus-poplar co-evolution.</title>
        <authorList>
            <person name="Zhu S."/>
            <person name="Cao Y.-Z."/>
            <person name="Jiang C."/>
            <person name="Tan B.-Y."/>
            <person name="Wang Z."/>
            <person name="Feng S."/>
            <person name="Zhang L."/>
            <person name="Su X.-H."/>
            <person name="Brejova B."/>
            <person name="Vinar T."/>
            <person name="Xu M."/>
            <person name="Wang M.-X."/>
            <person name="Zhang S.-G."/>
            <person name="Huang M.-R."/>
            <person name="Wu R."/>
            <person name="Zhou Y."/>
        </authorList>
    </citation>
    <scope>NUCLEOTIDE SEQUENCE [LARGE SCALE GENOMIC DNA]</scope>
    <source>
        <strain evidence="1 2">MB_m1</strain>
    </source>
</reference>
<dbReference type="KEGG" id="mbe:MBM_00063"/>
<dbReference type="OrthoDB" id="3563554at2759"/>
<name>K1WTG2_MARBU</name>
<dbReference type="InterPro" id="IPR043502">
    <property type="entry name" value="DNA/RNA_pol_sf"/>
</dbReference>